<dbReference type="Pfam" id="PF03803">
    <property type="entry name" value="Scramblase"/>
    <property type="match status" value="1"/>
</dbReference>
<dbReference type="PANTHER" id="PTHR23248">
    <property type="entry name" value="PHOSPHOLIPID SCRAMBLASE-RELATED"/>
    <property type="match status" value="1"/>
</dbReference>
<evidence type="ECO:0000256" key="1">
    <source>
        <dbReference type="ARBA" id="ARBA00005350"/>
    </source>
</evidence>
<reference evidence="3" key="2">
    <citation type="submission" date="2025-09" db="UniProtKB">
        <authorList>
            <consortium name="Ensembl"/>
        </authorList>
    </citation>
    <scope>IDENTIFICATION</scope>
</reference>
<accession>A0A2K6FRD0</accession>
<dbReference type="GO" id="GO:0005886">
    <property type="term" value="C:plasma membrane"/>
    <property type="evidence" value="ECO:0007669"/>
    <property type="project" value="TreeGrafter"/>
</dbReference>
<keyword evidence="2" id="KW-0564">Palmitate</keyword>
<comment type="function">
    <text evidence="2">May mediate accelerated ATP-independent bidirectional transbilayer migration of phospholipids upon binding calcium ions that results in a loss of phospholipid asymmetry in the plasma membrane.</text>
</comment>
<dbReference type="OMA" id="WHPLSPK"/>
<keyword evidence="2" id="KW-0106">Calcium</keyword>
<keyword evidence="4" id="KW-1185">Reference proteome</keyword>
<dbReference type="PANTHER" id="PTHR23248:SF29">
    <property type="entry name" value="PHOSPHOLIPID SCRAMBLASE 2"/>
    <property type="match status" value="1"/>
</dbReference>
<dbReference type="STRING" id="379532.ENSPCOP00000016527"/>
<proteinExistence type="inferred from homology"/>
<dbReference type="Proteomes" id="UP000233160">
    <property type="component" value="Unassembled WGS sequence"/>
</dbReference>
<protein>
    <recommendedName>
        <fullName evidence="2">Phospholipid scramblase</fullName>
    </recommendedName>
</protein>
<reference evidence="3" key="1">
    <citation type="submission" date="2025-08" db="UniProtKB">
        <authorList>
            <consortium name="Ensembl"/>
        </authorList>
    </citation>
    <scope>IDENTIFICATION</scope>
</reference>
<evidence type="ECO:0000313" key="3">
    <source>
        <dbReference type="Ensembl" id="ENSPCOP00000016527.1"/>
    </source>
</evidence>
<dbReference type="GeneTree" id="ENSGT00940000154435"/>
<comment type="similarity">
    <text evidence="1 2">Belongs to the phospholipid scramblase family.</text>
</comment>
<sequence length="182" mass="20617">MPAPRPPLNCPPGLEYLSQLDLILIHQKIELAEVLLGFESNNMYEIKNRFGQRIYIAAEDTNFCNRNCCGPSRSFTLNVSDNMGREVITLERPLRCSSCCCPCCLQELEIQVPPGVPVGYVTQIWHPYLPKFTIQNEKREDLLKITGPCVVCTCTADIDFKQFPRDLDIKMKAVMLGACFLI</sequence>
<organism evidence="3 4">
    <name type="scientific">Propithecus coquereli</name>
    <name type="common">Coquerel's sifaka</name>
    <name type="synonym">Propithecus verreauxi coquereli</name>
    <dbReference type="NCBI Taxonomy" id="379532"/>
    <lineage>
        <taxon>Eukaryota</taxon>
        <taxon>Metazoa</taxon>
        <taxon>Chordata</taxon>
        <taxon>Craniata</taxon>
        <taxon>Vertebrata</taxon>
        <taxon>Euteleostomi</taxon>
        <taxon>Mammalia</taxon>
        <taxon>Eutheria</taxon>
        <taxon>Euarchontoglires</taxon>
        <taxon>Primates</taxon>
        <taxon>Strepsirrhini</taxon>
        <taxon>Lemuriformes</taxon>
        <taxon>Indriidae</taxon>
        <taxon>Propithecus</taxon>
    </lineage>
</organism>
<dbReference type="Ensembl" id="ENSPCOT00000027155.1">
    <property type="protein sequence ID" value="ENSPCOP00000016527.1"/>
    <property type="gene ID" value="ENSPCOG00000020032.1"/>
</dbReference>
<dbReference type="InterPro" id="IPR005552">
    <property type="entry name" value="Scramblase"/>
</dbReference>
<dbReference type="GO" id="GO:0017128">
    <property type="term" value="F:phospholipid scramblase activity"/>
    <property type="evidence" value="ECO:0007669"/>
    <property type="project" value="InterPro"/>
</dbReference>
<evidence type="ECO:0000313" key="4">
    <source>
        <dbReference type="Proteomes" id="UP000233160"/>
    </source>
</evidence>
<evidence type="ECO:0000256" key="2">
    <source>
        <dbReference type="RuleBase" id="RU363116"/>
    </source>
</evidence>
<name>A0A2K6FRD0_PROCO</name>
<dbReference type="AlphaFoldDB" id="A0A2K6FRD0"/>
<keyword evidence="2" id="KW-0449">Lipoprotein</keyword>
<comment type="cofactor">
    <cofactor evidence="2">
        <name>Ca(2+)</name>
        <dbReference type="ChEBI" id="CHEBI:29108"/>
    </cofactor>
</comment>